<dbReference type="WBParaSite" id="ACRNAN_scaffold9593.g31307.t1">
    <property type="protein sequence ID" value="ACRNAN_scaffold9593.g31307.t1"/>
    <property type="gene ID" value="ACRNAN_scaffold9593.g31307"/>
</dbReference>
<dbReference type="GO" id="GO:0005886">
    <property type="term" value="C:plasma membrane"/>
    <property type="evidence" value="ECO:0007669"/>
    <property type="project" value="TreeGrafter"/>
</dbReference>
<evidence type="ECO:0000256" key="6">
    <source>
        <dbReference type="ARBA" id="ARBA00023065"/>
    </source>
</evidence>
<protein>
    <submittedName>
        <fullName evidence="10">Chloride channel protein</fullName>
    </submittedName>
</protein>
<accession>A0A914EMT1</accession>
<keyword evidence="6" id="KW-0406">Ion transport</keyword>
<evidence type="ECO:0000256" key="1">
    <source>
        <dbReference type="ARBA" id="ARBA00004141"/>
    </source>
</evidence>
<evidence type="ECO:0000256" key="5">
    <source>
        <dbReference type="ARBA" id="ARBA00022989"/>
    </source>
</evidence>
<dbReference type="SUPFAM" id="SSF81340">
    <property type="entry name" value="Clc chloride channel"/>
    <property type="match status" value="1"/>
</dbReference>
<dbReference type="SUPFAM" id="SSF54631">
    <property type="entry name" value="CBS-domain pair"/>
    <property type="match status" value="1"/>
</dbReference>
<dbReference type="FunFam" id="3.10.580.10:FF:000048">
    <property type="entry name" value="Chloride channel 2c"/>
    <property type="match status" value="1"/>
</dbReference>
<comment type="subcellular location">
    <subcellularLocation>
        <location evidence="1">Membrane</location>
        <topology evidence="1">Multi-pass membrane protein</topology>
    </subcellularLocation>
</comment>
<dbReference type="AlphaFoldDB" id="A0A914EMT1"/>
<dbReference type="InterPro" id="IPR014743">
    <property type="entry name" value="Cl-channel_core"/>
</dbReference>
<evidence type="ECO:0000256" key="7">
    <source>
        <dbReference type="ARBA" id="ARBA00023136"/>
    </source>
</evidence>
<organism evidence="9 10">
    <name type="scientific">Acrobeloides nanus</name>
    <dbReference type="NCBI Taxonomy" id="290746"/>
    <lineage>
        <taxon>Eukaryota</taxon>
        <taxon>Metazoa</taxon>
        <taxon>Ecdysozoa</taxon>
        <taxon>Nematoda</taxon>
        <taxon>Chromadorea</taxon>
        <taxon>Rhabditida</taxon>
        <taxon>Tylenchina</taxon>
        <taxon>Cephalobomorpha</taxon>
        <taxon>Cephaloboidea</taxon>
        <taxon>Cephalobidae</taxon>
        <taxon>Acrobeloides</taxon>
    </lineage>
</organism>
<dbReference type="InterPro" id="IPR046342">
    <property type="entry name" value="CBS_dom_sf"/>
</dbReference>
<reference evidence="10" key="1">
    <citation type="submission" date="2022-11" db="UniProtKB">
        <authorList>
            <consortium name="WormBaseParasite"/>
        </authorList>
    </citation>
    <scope>IDENTIFICATION</scope>
</reference>
<evidence type="ECO:0000256" key="2">
    <source>
        <dbReference type="ARBA" id="ARBA00022448"/>
    </source>
</evidence>
<dbReference type="Proteomes" id="UP000887540">
    <property type="component" value="Unplaced"/>
</dbReference>
<dbReference type="InterPro" id="IPR001807">
    <property type="entry name" value="ClC"/>
</dbReference>
<keyword evidence="2" id="KW-0813">Transport</keyword>
<keyword evidence="9" id="KW-1185">Reference proteome</keyword>
<dbReference type="InterPro" id="IPR050970">
    <property type="entry name" value="Cl_channel_volt-gated"/>
</dbReference>
<evidence type="ECO:0000313" key="9">
    <source>
        <dbReference type="Proteomes" id="UP000887540"/>
    </source>
</evidence>
<keyword evidence="3" id="KW-0812">Transmembrane</keyword>
<evidence type="ECO:0000256" key="4">
    <source>
        <dbReference type="ARBA" id="ARBA00022737"/>
    </source>
</evidence>
<dbReference type="PANTHER" id="PTHR45720">
    <property type="entry name" value="CHLORIDE CHANNEL PROTEIN 2"/>
    <property type="match status" value="1"/>
</dbReference>
<keyword evidence="5" id="KW-1133">Transmembrane helix</keyword>
<dbReference type="Gene3D" id="1.10.3080.10">
    <property type="entry name" value="Clc chloride channel"/>
    <property type="match status" value="1"/>
</dbReference>
<evidence type="ECO:0000256" key="8">
    <source>
        <dbReference type="ARBA" id="ARBA00023214"/>
    </source>
</evidence>
<dbReference type="PRINTS" id="PR00762">
    <property type="entry name" value="CLCHANNEL"/>
</dbReference>
<keyword evidence="8" id="KW-0868">Chloride</keyword>
<dbReference type="Gene3D" id="3.10.580.10">
    <property type="entry name" value="CBS-domain"/>
    <property type="match status" value="1"/>
</dbReference>
<dbReference type="PANTHER" id="PTHR45720:SF10">
    <property type="entry name" value="CHLORIDE CHANNEL PROTEIN 2"/>
    <property type="match status" value="1"/>
</dbReference>
<dbReference type="Pfam" id="PF00654">
    <property type="entry name" value="Voltage_CLC"/>
    <property type="match status" value="1"/>
</dbReference>
<name>A0A914EMT1_9BILA</name>
<dbReference type="GO" id="GO:0005247">
    <property type="term" value="F:voltage-gated chloride channel activity"/>
    <property type="evidence" value="ECO:0007669"/>
    <property type="project" value="TreeGrafter"/>
</dbReference>
<evidence type="ECO:0000256" key="3">
    <source>
        <dbReference type="ARBA" id="ARBA00022692"/>
    </source>
</evidence>
<keyword evidence="7" id="KW-0472">Membrane</keyword>
<sequence>MVGRIVGELVATLASEGFHGPTDLQVYPGVYAVVGAAAFCGGVTQTVSVTVIVFEITGQLMYIVPVMIAVLGTNACYLESHKDSSFEAPKIMLNDLPVDENFSLPKASWKINRFTVTPVDNSIFDRKISLEAREPHRKLSIPISEGEYSDVRLPTPQTTQRSRSTLLNTLHSFHNSAKDLSTTILKTALKNRLKKNKRESDLSDEERRSWEQEQLSQQINFEDLEIDSAPFQLVESTSLTKIHSLFSLLGLNRCYVTRCGRLVGVVALRDLRIAIEKAQNGFDFNENIEGDVIDSDENDSDGSNHDYLYNKL</sequence>
<proteinExistence type="predicted"/>
<keyword evidence="4" id="KW-0677">Repeat</keyword>
<evidence type="ECO:0000313" key="10">
    <source>
        <dbReference type="WBParaSite" id="ACRNAN_scaffold9593.g31307.t1"/>
    </source>
</evidence>